<dbReference type="Proteomes" id="UP000727490">
    <property type="component" value="Unassembled WGS sequence"/>
</dbReference>
<gene>
    <name evidence="1" type="ORF">EGN73_18850</name>
</gene>
<reference evidence="1 2" key="1">
    <citation type="journal article" date="2020" name="Syst. Appl. Microbiol.">
        <title>Arthrospiribacter ruber gen. nov., sp. nov., a novel bacterium isolated from Arthrospira cultures.</title>
        <authorList>
            <person name="Waleron M."/>
            <person name="Misztak A."/>
            <person name="Waleron M.M."/>
            <person name="Furmaniak M."/>
            <person name="Mrozik A."/>
            <person name="Waleron K."/>
        </authorList>
    </citation>
    <scope>NUCLEOTIDE SEQUENCE [LARGE SCALE GENOMIC DNA]</scope>
    <source>
        <strain evidence="1 2">DPMB0001</strain>
    </source>
</reference>
<evidence type="ECO:0000313" key="1">
    <source>
        <dbReference type="EMBL" id="MBW3469859.1"/>
    </source>
</evidence>
<dbReference type="Pfam" id="PF17170">
    <property type="entry name" value="DUF5128"/>
    <property type="match status" value="1"/>
</dbReference>
<dbReference type="PROSITE" id="PS51257">
    <property type="entry name" value="PROKAR_LIPOPROTEIN"/>
    <property type="match status" value="1"/>
</dbReference>
<dbReference type="EMBL" id="RPHB01000010">
    <property type="protein sequence ID" value="MBW3469859.1"/>
    <property type="molecule type" value="Genomic_DNA"/>
</dbReference>
<dbReference type="AlphaFoldDB" id="A0A951J0M0"/>
<evidence type="ECO:0000313" key="2">
    <source>
        <dbReference type="Proteomes" id="UP000727490"/>
    </source>
</evidence>
<keyword evidence="2" id="KW-1185">Reference proteome</keyword>
<comment type="caution">
    <text evidence="1">The sequence shown here is derived from an EMBL/GenBank/DDBJ whole genome shotgun (WGS) entry which is preliminary data.</text>
</comment>
<dbReference type="RefSeq" id="WP_219293248.1">
    <property type="nucleotide sequence ID" value="NZ_RPHB01000010.1"/>
</dbReference>
<name>A0A951J0M0_9BACT</name>
<accession>A0A951J0M0</accession>
<sequence length="361" mass="41462">MGDLFWRFILFSSIVSGFFACTEKPKSELIEINVPNKVNTEVTLNDIAESIQYIQLETRPDAFISRINEVFLHDNKLYIWYLFQKILVFDLDGKFLGALGKQGDGPGEYRSVSAMAVDDSSGEIYLFAGKKIMRYSPEHELIEEKRIDSSLDFGFDFFRILGGERFCISQEYGNVVEGGFANETKLYRFDAAMAVIDTLPLRKVIMEKKMASRLGYTDYISSFNGKHFIYTPVTTNENYLRDTLYQLRDMQLKPFAKLNFPKPHLDDRGFKQYLIANVVHTANYLSSHFYDFDNSLYQFLYHMESGQGYLVKGGFLDEDGDSLNLRVLSAEEDLFYFVKPAAYVSGEQEEANPVIGLVKLK</sequence>
<proteinExistence type="predicted"/>
<protein>
    <submittedName>
        <fullName evidence="1">6-bladed beta-propeller</fullName>
    </submittedName>
</protein>
<organism evidence="1 2">
    <name type="scientific">Arthrospiribacter ruber</name>
    <dbReference type="NCBI Taxonomy" id="2487934"/>
    <lineage>
        <taxon>Bacteria</taxon>
        <taxon>Pseudomonadati</taxon>
        <taxon>Bacteroidota</taxon>
        <taxon>Cytophagia</taxon>
        <taxon>Cytophagales</taxon>
        <taxon>Cyclobacteriaceae</taxon>
        <taxon>Arthrospiribacter</taxon>
    </lineage>
</organism>